<dbReference type="EMBL" id="JAPDRQ010000452">
    <property type="protein sequence ID" value="KAJ9649149.1"/>
    <property type="molecule type" value="Genomic_DNA"/>
</dbReference>
<evidence type="ECO:0000313" key="1">
    <source>
        <dbReference type="EMBL" id="KAJ9649149.1"/>
    </source>
</evidence>
<comment type="caution">
    <text evidence="1">The sequence shown here is derived from an EMBL/GenBank/DDBJ whole genome shotgun (WGS) entry which is preliminary data.</text>
</comment>
<dbReference type="Proteomes" id="UP001172386">
    <property type="component" value="Unassembled WGS sequence"/>
</dbReference>
<name>A0ACC2ZNN9_9EURO</name>
<protein>
    <submittedName>
        <fullName evidence="1">Uncharacterized protein</fullName>
    </submittedName>
</protein>
<proteinExistence type="predicted"/>
<evidence type="ECO:0000313" key="2">
    <source>
        <dbReference type="Proteomes" id="UP001172386"/>
    </source>
</evidence>
<accession>A0ACC2ZNN9</accession>
<reference evidence="1" key="1">
    <citation type="submission" date="2022-10" db="EMBL/GenBank/DDBJ databases">
        <title>Culturing micro-colonial fungi from biological soil crusts in the Mojave desert and describing Neophaeococcomyces mojavensis, and introducing the new genera and species Taxawa tesnikishii.</title>
        <authorList>
            <person name="Kurbessoian T."/>
            <person name="Stajich J.E."/>
        </authorList>
    </citation>
    <scope>NUCLEOTIDE SEQUENCE</scope>
    <source>
        <strain evidence="1">JES_112</strain>
    </source>
</reference>
<organism evidence="1 2">
    <name type="scientific">Neophaeococcomyces mojaviensis</name>
    <dbReference type="NCBI Taxonomy" id="3383035"/>
    <lineage>
        <taxon>Eukaryota</taxon>
        <taxon>Fungi</taxon>
        <taxon>Dikarya</taxon>
        <taxon>Ascomycota</taxon>
        <taxon>Pezizomycotina</taxon>
        <taxon>Eurotiomycetes</taxon>
        <taxon>Chaetothyriomycetidae</taxon>
        <taxon>Chaetothyriales</taxon>
        <taxon>Chaetothyriales incertae sedis</taxon>
        <taxon>Neophaeococcomyces</taxon>
    </lineage>
</organism>
<keyword evidence="2" id="KW-1185">Reference proteome</keyword>
<gene>
    <name evidence="1" type="ORF">H2198_010941</name>
</gene>
<sequence length="339" mass="36971">MGQWWVVGMMKALQVKQALTVHKGPPFTSQYDHLSHVTAVQPPNFPFWNGFDEAFHSFTDSANIGSHGSTIGFSESVNDVFNYNFVRAGQNESIVEAEALVQSGSLDLDEYPNISHEADDVYTLVNSNNPGSSIRPLLAGQAHASTLQTISGFQGYDPLPPYYVQSSVARQSNPVVSQIQGSLVEPYGDFAVCGPTRDNINALPRQQQLQPTFMPSGTRSTPTHSSTPFSQLDQQQTPSRNSGSPQDQFADEECMNINAANLTLKAPRTPKASRNSKVSSTGITRTFQSGVSKFHTGRVRKRFSVEERKQVAVTRAFGACLKCRLGHITVSIAPFAQSG</sequence>